<evidence type="ECO:0000313" key="2">
    <source>
        <dbReference type="EMBL" id="SVC11552.1"/>
    </source>
</evidence>
<dbReference type="InterPro" id="IPR029041">
    <property type="entry name" value="FAD-linked_oxidoreductase-like"/>
</dbReference>
<sequence length="242" mass="27114">MNFSLEIGPHTDLKTLPTLKDVYITFLPGGDYKETASKADELFKKGFNPIPHFSARSIQNETQLKEYVSRCKDVGVKQALVIGGSIDPVGDFDSSIQLLETGYFEKMKIGIAGHPEGSPDISDSKLEKAMIDKKPYADYIVTQWLLDHKLIIDFISKQTIPVHVGITGPLKITSLIKFANIVGAKNSLNFLKSNFSKALDLMKPRDPNDLIGKVKSHSDYFHIYTFGGLKETNKWLMENKYV</sequence>
<reference evidence="2" key="1">
    <citation type="submission" date="2018-05" db="EMBL/GenBank/DDBJ databases">
        <authorList>
            <person name="Lanie J.A."/>
            <person name="Ng W.-L."/>
            <person name="Kazmierczak K.M."/>
            <person name="Andrzejewski T.M."/>
            <person name="Davidsen T.M."/>
            <person name="Wayne K.J."/>
            <person name="Tettelin H."/>
            <person name="Glass J.I."/>
            <person name="Rusch D."/>
            <person name="Podicherti R."/>
            <person name="Tsui H.-C.T."/>
            <person name="Winkler M.E."/>
        </authorList>
    </citation>
    <scope>NUCLEOTIDE SEQUENCE</scope>
</reference>
<dbReference type="Gene3D" id="3.20.20.220">
    <property type="match status" value="1"/>
</dbReference>
<gene>
    <name evidence="2" type="ORF">METZ01_LOCUS264406</name>
</gene>
<evidence type="ECO:0000256" key="1">
    <source>
        <dbReference type="ARBA" id="ARBA00023002"/>
    </source>
</evidence>
<dbReference type="AlphaFoldDB" id="A0A382JJN6"/>
<organism evidence="2">
    <name type="scientific">marine metagenome</name>
    <dbReference type="NCBI Taxonomy" id="408172"/>
    <lineage>
        <taxon>unclassified sequences</taxon>
        <taxon>metagenomes</taxon>
        <taxon>ecological metagenomes</taxon>
    </lineage>
</organism>
<dbReference type="GO" id="GO:0035999">
    <property type="term" value="P:tetrahydrofolate interconversion"/>
    <property type="evidence" value="ECO:0007669"/>
    <property type="project" value="UniProtKB-UniPathway"/>
</dbReference>
<dbReference type="UniPathway" id="UPA00193"/>
<keyword evidence="1" id="KW-0560">Oxidoreductase</keyword>
<name>A0A382JJN6_9ZZZZ</name>
<proteinExistence type="predicted"/>
<protein>
    <submittedName>
        <fullName evidence="2">Uncharacterized protein</fullName>
    </submittedName>
</protein>
<dbReference type="SUPFAM" id="SSF51730">
    <property type="entry name" value="FAD-linked oxidoreductase"/>
    <property type="match status" value="1"/>
</dbReference>
<dbReference type="EMBL" id="UINC01074401">
    <property type="protein sequence ID" value="SVC11552.1"/>
    <property type="molecule type" value="Genomic_DNA"/>
</dbReference>
<dbReference type="GO" id="GO:0016491">
    <property type="term" value="F:oxidoreductase activity"/>
    <property type="evidence" value="ECO:0007669"/>
    <property type="project" value="UniProtKB-KW"/>
</dbReference>
<accession>A0A382JJN6</accession>